<dbReference type="InterPro" id="IPR055576">
    <property type="entry name" value="DUF7152"/>
</dbReference>
<dbReference type="InterPro" id="IPR051417">
    <property type="entry name" value="SDr/BOS_complex"/>
</dbReference>
<evidence type="ECO:0000259" key="3">
    <source>
        <dbReference type="Pfam" id="PF23662"/>
    </source>
</evidence>
<accession>A0A835V3H9</accession>
<dbReference type="GO" id="GO:0005789">
    <property type="term" value="C:endoplasmic reticulum membrane"/>
    <property type="evidence" value="ECO:0007669"/>
    <property type="project" value="TreeGrafter"/>
</dbReference>
<name>A0A835V3H9_VANPL</name>
<keyword evidence="2" id="KW-0472">Membrane</keyword>
<feature type="domain" description="DUF7152" evidence="3">
    <location>
        <begin position="113"/>
        <end position="211"/>
    </location>
</feature>
<gene>
    <name evidence="4" type="ORF">HPP92_011437</name>
</gene>
<protein>
    <recommendedName>
        <fullName evidence="3">DUF7152 domain-containing protein</fullName>
    </recommendedName>
</protein>
<keyword evidence="2" id="KW-0812">Transmembrane</keyword>
<dbReference type="EMBL" id="JADCNM010000005">
    <property type="protein sequence ID" value="KAG0483353.1"/>
    <property type="molecule type" value="Genomic_DNA"/>
</dbReference>
<keyword evidence="1" id="KW-0732">Signal</keyword>
<dbReference type="Pfam" id="PF23662">
    <property type="entry name" value="DUF7152"/>
    <property type="match status" value="1"/>
</dbReference>
<evidence type="ECO:0000256" key="2">
    <source>
        <dbReference type="SAM" id="Phobius"/>
    </source>
</evidence>
<dbReference type="Proteomes" id="UP000639772">
    <property type="component" value="Unassembled WGS sequence"/>
</dbReference>
<evidence type="ECO:0000256" key="1">
    <source>
        <dbReference type="ARBA" id="ARBA00022729"/>
    </source>
</evidence>
<dbReference type="PANTHER" id="PTHR23303:SF14">
    <property type="entry name" value="BOS COMPLEX SUBUNIT NOMO1-RELATED"/>
    <property type="match status" value="1"/>
</dbReference>
<organism evidence="4 5">
    <name type="scientific">Vanilla planifolia</name>
    <name type="common">Vanilla</name>
    <dbReference type="NCBI Taxonomy" id="51239"/>
    <lineage>
        <taxon>Eukaryota</taxon>
        <taxon>Viridiplantae</taxon>
        <taxon>Streptophyta</taxon>
        <taxon>Embryophyta</taxon>
        <taxon>Tracheophyta</taxon>
        <taxon>Spermatophyta</taxon>
        <taxon>Magnoliopsida</taxon>
        <taxon>Liliopsida</taxon>
        <taxon>Asparagales</taxon>
        <taxon>Orchidaceae</taxon>
        <taxon>Vanilloideae</taxon>
        <taxon>Vanilleae</taxon>
        <taxon>Vanilla</taxon>
    </lineage>
</organism>
<feature type="transmembrane region" description="Helical" evidence="2">
    <location>
        <begin position="221"/>
        <end position="240"/>
    </location>
</feature>
<keyword evidence="2" id="KW-1133">Transmembrane helix</keyword>
<evidence type="ECO:0000313" key="4">
    <source>
        <dbReference type="EMBL" id="KAG0483353.1"/>
    </source>
</evidence>
<dbReference type="PANTHER" id="PTHR23303">
    <property type="entry name" value="CARBOXYPEPTIDASE REGULATORY REGION-CONTAINING"/>
    <property type="match status" value="1"/>
</dbReference>
<dbReference type="AlphaFoldDB" id="A0A835V3H9"/>
<comment type="caution">
    <text evidence="4">The sequence shown here is derived from an EMBL/GenBank/DDBJ whole genome shotgun (WGS) entry which is preliminary data.</text>
</comment>
<evidence type="ECO:0000313" key="5">
    <source>
        <dbReference type="Proteomes" id="UP000639772"/>
    </source>
</evidence>
<sequence>MEDIMDMCYQICLYQWSKDHFFNNFDNLLLNLRNSLRLLGKESAPSPSSLPIMVGFCGEVLNLVDQCSLTLGPIELELHGMIKSPSQAQPQAINEVANDDIRGVNFVVFEDPEKTILSGHVEGVDLEALQPHLTVEIRSASDPSKVEAVVPLPLSYYFQIPDLPKGPHLVQLRSGLQLNNNGFKSEILEVDLQKQHQVHVGPLKYSLVGHHLKQELTPAPVFPLIVGLLVIVVFISLPRLKELYHTAIEMTSASGKREPRKPVLRKRAN</sequence>
<dbReference type="OrthoDB" id="10263633at2759"/>
<proteinExistence type="predicted"/>
<reference evidence="4 5" key="1">
    <citation type="journal article" date="2020" name="Nat. Food">
        <title>A phased Vanilla planifolia genome enables genetic improvement of flavour and production.</title>
        <authorList>
            <person name="Hasing T."/>
            <person name="Tang H."/>
            <person name="Brym M."/>
            <person name="Khazi F."/>
            <person name="Huang T."/>
            <person name="Chambers A.H."/>
        </authorList>
    </citation>
    <scope>NUCLEOTIDE SEQUENCE [LARGE SCALE GENOMIC DNA]</scope>
    <source>
        <tissue evidence="4">Leaf</tissue>
    </source>
</reference>